<accession>A0ABN5XYI8</accession>
<dbReference type="RefSeq" id="WP_036437504.1">
    <property type="nucleotide sequence ID" value="NZ_AP022567.1"/>
</dbReference>
<dbReference type="Pfam" id="PF02384">
    <property type="entry name" value="N6_Mtase"/>
    <property type="match status" value="1"/>
</dbReference>
<dbReference type="Proteomes" id="UP000465622">
    <property type="component" value="Chromosome"/>
</dbReference>
<dbReference type="InterPro" id="IPR003356">
    <property type="entry name" value="DNA_methylase_A-5"/>
</dbReference>
<keyword evidence="4" id="KW-0680">Restriction system</keyword>
<name>A0ABN5XYI8_MYCME</name>
<protein>
    <submittedName>
        <fullName evidence="6">Type I endonuclease-methyltransferase fusion protein</fullName>
    </submittedName>
</protein>
<reference evidence="6 7" key="1">
    <citation type="journal article" date="2019" name="Emerg. Microbes Infect.">
        <title>Comprehensive subspecies identification of 175 nontuberculous mycobacteria species based on 7547 genomic profiles.</title>
        <authorList>
            <person name="Matsumoto Y."/>
            <person name="Kinjo T."/>
            <person name="Motooka D."/>
            <person name="Nabeya D."/>
            <person name="Jung N."/>
            <person name="Uechi K."/>
            <person name="Horii T."/>
            <person name="Iida T."/>
            <person name="Fujita J."/>
            <person name="Nakamura S."/>
        </authorList>
    </citation>
    <scope>NUCLEOTIDE SEQUENCE [LARGE SCALE GENOMIC DNA]</scope>
    <source>
        <strain evidence="6 7">JCM 12375</strain>
    </source>
</reference>
<keyword evidence="7" id="KW-1185">Reference proteome</keyword>
<dbReference type="PANTHER" id="PTHR33841">
    <property type="entry name" value="DNA METHYLTRANSFERASE YEEA-RELATED"/>
    <property type="match status" value="1"/>
</dbReference>
<keyword evidence="6" id="KW-0378">Hydrolase</keyword>
<dbReference type="PROSITE" id="PS00092">
    <property type="entry name" value="N6_MTASE"/>
    <property type="match status" value="1"/>
</dbReference>
<keyword evidence="6" id="KW-0255">Endonuclease</keyword>
<dbReference type="PRINTS" id="PR00507">
    <property type="entry name" value="N12N6MTFRASE"/>
</dbReference>
<evidence type="ECO:0000259" key="5">
    <source>
        <dbReference type="Pfam" id="PF02384"/>
    </source>
</evidence>
<dbReference type="Gene3D" id="3.40.50.150">
    <property type="entry name" value="Vaccinia Virus protein VP39"/>
    <property type="match status" value="1"/>
</dbReference>
<dbReference type="GO" id="GO:0004519">
    <property type="term" value="F:endonuclease activity"/>
    <property type="evidence" value="ECO:0007669"/>
    <property type="project" value="UniProtKB-KW"/>
</dbReference>
<evidence type="ECO:0000313" key="7">
    <source>
        <dbReference type="Proteomes" id="UP000465622"/>
    </source>
</evidence>
<keyword evidence="6" id="KW-0540">Nuclease</keyword>
<gene>
    <name evidence="6" type="ORF">MMAGJ_03340</name>
</gene>
<feature type="domain" description="DNA methylase adenine-specific" evidence="5">
    <location>
        <begin position="281"/>
        <end position="548"/>
    </location>
</feature>
<dbReference type="SUPFAM" id="SSF53335">
    <property type="entry name" value="S-adenosyl-L-methionine-dependent methyltransferases"/>
    <property type="match status" value="1"/>
</dbReference>
<sequence length="964" mass="107228">MTSQNTLQDAITTLGYRTSDGYIDQSAVDVGVRGFIWTDLSQKCGVDAAFFKGAVPIVAFSTADSRNDALSTQRRLWNYGRVPVLIAATASEVFALSCHSAGSNDPEAAFLASADEGQDLLQVLADFTRFSIESGRLSERKYKQLDKTNRVDQALLRNLQELRVLLIRAGVPESDIEPLLGRSIFIRYLEDRGILRTEDLLELNQAESLVAALDSGWAAVDSLFDAMSDHFNGDVFRKGAISQPVDQTALSMLSEFFRAADMTSGQQSLWPYDFAIIPPELISSIYEQLLIEKQKSDAAYYTPRHVVDLVLDEVMPADWLSGGNRTLLDPACGSGIFLTEAFRRIVHRHTLGRGRAPTFEDLSRLLVDSVFGVDRNADAVGVAAFGLYLALLEHVDPRTAWLRARLPNLIGTNLVVADFFDNHSLSSHRFDAIVGNPPWKSQTSEPATRFLERSDRQVPDRQIAAAFVWRSVELLKDDGVVGLVLPSKTILHNRGTAADRFRLQLFSNLNVHTIIDLSPLRRELFGAASSPAAIVIFSHRESRSDTLLHVSPRRTPVAQIADAIAIPQQNIRRVPRPTTETDPAIWKPLLWGGPQDVDLVRHLRESFTSLQAIAEKNRWYDGQGFQEKGGAKNDARHIADFPYLPTAELEAMRLPANLSDPIDKPSMHRPRRVEIYRAPHVLMRKGFKEFPGAAFIPYGVTFTDGLSAVAADESSGPQLRAISAILNSSVARYWFLMTSSSWGVEREQLHHREWMSLPIPPLTHQQSEELLAVVESAAAGRPEPSWRATLDRTVEDAYGLTNSEREVIEDALTIRLSEFRSGWRSFSYRPPSDDHMSAYAARLQAQLKDLDLGQWGVSLTERSHGFAMVTCQLLAGERDVDRIDARFSIEQLMSESARQQDIWFSSVTIIEPEALVLDGTAVHLVKPDRLSCWTISCTQDDAARIFSALLTGDVSSDADLDVHA</sequence>
<proteinExistence type="predicted"/>
<organism evidence="6 7">
    <name type="scientific">Mycolicibacterium mageritense</name>
    <name type="common">Mycobacterium mageritense</name>
    <dbReference type="NCBI Taxonomy" id="53462"/>
    <lineage>
        <taxon>Bacteria</taxon>
        <taxon>Bacillati</taxon>
        <taxon>Actinomycetota</taxon>
        <taxon>Actinomycetes</taxon>
        <taxon>Mycobacteriales</taxon>
        <taxon>Mycobacteriaceae</taxon>
        <taxon>Mycolicibacterium</taxon>
    </lineage>
</organism>
<dbReference type="InterPro" id="IPR002052">
    <property type="entry name" value="DNA_methylase_N6_adenine_CS"/>
</dbReference>
<dbReference type="EMBL" id="AP022567">
    <property type="protein sequence ID" value="BBX31052.1"/>
    <property type="molecule type" value="Genomic_DNA"/>
</dbReference>
<dbReference type="PANTHER" id="PTHR33841:SF5">
    <property type="entry name" value="DNA METHYLASE (MODIFICATION METHYLASE) (METHYLTRANSFERASE)-RELATED"/>
    <property type="match status" value="1"/>
</dbReference>
<dbReference type="CDD" id="cd02440">
    <property type="entry name" value="AdoMet_MTases"/>
    <property type="match status" value="1"/>
</dbReference>
<evidence type="ECO:0000256" key="1">
    <source>
        <dbReference type="ARBA" id="ARBA00022603"/>
    </source>
</evidence>
<keyword evidence="3" id="KW-0949">S-adenosyl-L-methionine</keyword>
<dbReference type="InterPro" id="IPR029063">
    <property type="entry name" value="SAM-dependent_MTases_sf"/>
</dbReference>
<keyword evidence="2" id="KW-0808">Transferase</keyword>
<evidence type="ECO:0000256" key="2">
    <source>
        <dbReference type="ARBA" id="ARBA00022679"/>
    </source>
</evidence>
<dbReference type="InterPro" id="IPR050953">
    <property type="entry name" value="N4_N6_ade-DNA_methylase"/>
</dbReference>
<evidence type="ECO:0000256" key="4">
    <source>
        <dbReference type="ARBA" id="ARBA00022747"/>
    </source>
</evidence>
<evidence type="ECO:0000313" key="6">
    <source>
        <dbReference type="EMBL" id="BBX31052.1"/>
    </source>
</evidence>
<evidence type="ECO:0000256" key="3">
    <source>
        <dbReference type="ARBA" id="ARBA00022691"/>
    </source>
</evidence>
<keyword evidence="1" id="KW-0489">Methyltransferase</keyword>